<sequence length="222" mass="25813">MYKGLIEINPGYVSWYMMSLSSTSLEILASKQIKINKKLNFFENDRYIFLFEDLINVANGDLQKKSCDEISIIAVGNFPPLVIAMLRERIDLFYITNSIWKEIINKSVLINSLNFWFERDYAKVAWVKKNRLYVQYLPMLKNTDASVSLEVLLKEVSKILCLYDFPKDIKSINVGGLFDSTFDRFISSVILVASKIYPYAKISYDLRAFIEILTNKKLKSYT</sequence>
<gene>
    <name evidence="1" type="ORF">A2713_00015</name>
</gene>
<dbReference type="EMBL" id="MEUX01000028">
    <property type="protein sequence ID" value="OGC46865.1"/>
    <property type="molecule type" value="Genomic_DNA"/>
</dbReference>
<accession>A0A1F4UPI0</accession>
<protein>
    <submittedName>
        <fullName evidence="1">Uncharacterized protein</fullName>
    </submittedName>
</protein>
<proteinExistence type="predicted"/>
<evidence type="ECO:0000313" key="2">
    <source>
        <dbReference type="Proteomes" id="UP000176444"/>
    </source>
</evidence>
<comment type="caution">
    <text evidence="1">The sequence shown here is derived from an EMBL/GenBank/DDBJ whole genome shotgun (WGS) entry which is preliminary data.</text>
</comment>
<name>A0A1F4UPI0_UNCKA</name>
<organism evidence="1 2">
    <name type="scientific">candidate division WWE3 bacterium RIFCSPHIGHO2_01_FULL_35_17</name>
    <dbReference type="NCBI Taxonomy" id="1802614"/>
    <lineage>
        <taxon>Bacteria</taxon>
        <taxon>Katanobacteria</taxon>
    </lineage>
</organism>
<reference evidence="1 2" key="1">
    <citation type="journal article" date="2016" name="Nat. Commun.">
        <title>Thousands of microbial genomes shed light on interconnected biogeochemical processes in an aquifer system.</title>
        <authorList>
            <person name="Anantharaman K."/>
            <person name="Brown C.T."/>
            <person name="Hug L.A."/>
            <person name="Sharon I."/>
            <person name="Castelle C.J."/>
            <person name="Probst A.J."/>
            <person name="Thomas B.C."/>
            <person name="Singh A."/>
            <person name="Wilkins M.J."/>
            <person name="Karaoz U."/>
            <person name="Brodie E.L."/>
            <person name="Williams K.H."/>
            <person name="Hubbard S.S."/>
            <person name="Banfield J.F."/>
        </authorList>
    </citation>
    <scope>NUCLEOTIDE SEQUENCE [LARGE SCALE GENOMIC DNA]</scope>
</reference>
<evidence type="ECO:0000313" key="1">
    <source>
        <dbReference type="EMBL" id="OGC46865.1"/>
    </source>
</evidence>
<dbReference type="AlphaFoldDB" id="A0A1F4UPI0"/>
<dbReference type="Proteomes" id="UP000176444">
    <property type="component" value="Unassembled WGS sequence"/>
</dbReference>